<gene>
    <name evidence="2" type="ORF">AMOL_1920</name>
    <name evidence="3" type="ORF">CPU12_03905</name>
</gene>
<keyword evidence="4" id="KW-1185">Reference proteome</keyword>
<dbReference type="Proteomes" id="UP000262712">
    <property type="component" value="Chromosome"/>
</dbReference>
<dbReference type="InterPro" id="IPR016181">
    <property type="entry name" value="Acyl_CoA_acyltransferase"/>
</dbReference>
<evidence type="ECO:0000313" key="5">
    <source>
        <dbReference type="Proteomes" id="UP000262712"/>
    </source>
</evidence>
<dbReference type="GO" id="GO:0016747">
    <property type="term" value="F:acyltransferase activity, transferring groups other than amino-acyl groups"/>
    <property type="evidence" value="ECO:0007669"/>
    <property type="project" value="InterPro"/>
</dbReference>
<evidence type="ECO:0000259" key="1">
    <source>
        <dbReference type="PROSITE" id="PS51186"/>
    </source>
</evidence>
<dbReference type="EMBL" id="CP032098">
    <property type="protein sequence ID" value="AXX92883.1"/>
    <property type="molecule type" value="Genomic_DNA"/>
</dbReference>
<dbReference type="InterPro" id="IPR000182">
    <property type="entry name" value="GNAT_dom"/>
</dbReference>
<evidence type="ECO:0000313" key="2">
    <source>
        <dbReference type="EMBL" id="AXX92883.1"/>
    </source>
</evidence>
<dbReference type="RefSeq" id="WP_099341775.1">
    <property type="nucleotide sequence ID" value="NZ_CP032098.1"/>
</dbReference>
<proteinExistence type="predicted"/>
<dbReference type="AlphaFoldDB" id="A0A2G1DJN9"/>
<dbReference type="SUPFAM" id="SSF55729">
    <property type="entry name" value="Acyl-CoA N-acyltransferases (Nat)"/>
    <property type="match status" value="1"/>
</dbReference>
<dbReference type="CDD" id="cd04301">
    <property type="entry name" value="NAT_SF"/>
    <property type="match status" value="1"/>
</dbReference>
<protein>
    <submittedName>
        <fullName evidence="2 3">Acetyltransferase</fullName>
    </submittedName>
</protein>
<dbReference type="Pfam" id="PF13673">
    <property type="entry name" value="Acetyltransf_10"/>
    <property type="match status" value="1"/>
</dbReference>
<sequence length="143" mass="16892">MEILIKKFNELSNIELYEILRLRIEVFVVEQNCIYNDIDGIDIDSYHLLIKDNSKIVAYLRVYQKSQNEVSFGRVLVSNSNRGKGYAKKIIEEVLVFIEKTYKNKTIVIEAQTYLQNFYECFGFVIFSEEFLEDGIPHIMMKK</sequence>
<organism evidence="3 4">
    <name type="scientific">Malaciobacter molluscorum LMG 25693</name>
    <dbReference type="NCBI Taxonomy" id="870501"/>
    <lineage>
        <taxon>Bacteria</taxon>
        <taxon>Pseudomonadati</taxon>
        <taxon>Campylobacterota</taxon>
        <taxon>Epsilonproteobacteria</taxon>
        <taxon>Campylobacterales</taxon>
        <taxon>Arcobacteraceae</taxon>
        <taxon>Malaciobacter</taxon>
    </lineage>
</organism>
<name>A0A2G1DJN9_9BACT</name>
<reference evidence="2 5" key="2">
    <citation type="submission" date="2018-08" db="EMBL/GenBank/DDBJ databases">
        <title>Complete genome of the Arcobacter molluscorum type strain LMG 25693.</title>
        <authorList>
            <person name="Miller W.G."/>
            <person name="Yee E."/>
            <person name="Bono J.L."/>
        </authorList>
    </citation>
    <scope>NUCLEOTIDE SEQUENCE [LARGE SCALE GENOMIC DNA]</scope>
    <source>
        <strain evidence="2 5">CECT 7696</strain>
    </source>
</reference>
<dbReference type="Proteomes" id="UP000221222">
    <property type="component" value="Unassembled WGS sequence"/>
</dbReference>
<evidence type="ECO:0000313" key="4">
    <source>
        <dbReference type="Proteomes" id="UP000221222"/>
    </source>
</evidence>
<feature type="domain" description="N-acetyltransferase" evidence="1">
    <location>
        <begin position="3"/>
        <end position="143"/>
    </location>
</feature>
<reference evidence="3 4" key="1">
    <citation type="submission" date="2017-09" db="EMBL/GenBank/DDBJ databases">
        <title>Arcobacter canalis sp. nov., a new species isolated from a water canal contaminated with urban sewage.</title>
        <authorList>
            <person name="Perez-Cataluna A."/>
            <person name="Salas-Masso N."/>
            <person name="Figueras M.J."/>
        </authorList>
    </citation>
    <scope>NUCLEOTIDE SEQUENCE [LARGE SCALE GENOMIC DNA]</scope>
    <source>
        <strain evidence="3 4">F98-3</strain>
    </source>
</reference>
<dbReference type="KEGG" id="amol:AMOL_1920"/>
<accession>A0A2G1DJN9</accession>
<dbReference type="EMBL" id="NXFY01000004">
    <property type="protein sequence ID" value="PHO18717.1"/>
    <property type="molecule type" value="Genomic_DNA"/>
</dbReference>
<keyword evidence="3" id="KW-0808">Transferase</keyword>
<dbReference type="PROSITE" id="PS51186">
    <property type="entry name" value="GNAT"/>
    <property type="match status" value="1"/>
</dbReference>
<dbReference type="Gene3D" id="3.40.630.30">
    <property type="match status" value="1"/>
</dbReference>
<evidence type="ECO:0000313" key="3">
    <source>
        <dbReference type="EMBL" id="PHO18717.1"/>
    </source>
</evidence>